<evidence type="ECO:0000313" key="2">
    <source>
        <dbReference type="EMBL" id="QDU84730.1"/>
    </source>
</evidence>
<dbReference type="AlphaFoldDB" id="A0A518CZS6"/>
<reference evidence="2 3" key="1">
    <citation type="submission" date="2019-02" db="EMBL/GenBank/DDBJ databases">
        <title>Deep-cultivation of Planctomycetes and their phenomic and genomic characterization uncovers novel biology.</title>
        <authorList>
            <person name="Wiegand S."/>
            <person name="Jogler M."/>
            <person name="Boedeker C."/>
            <person name="Pinto D."/>
            <person name="Vollmers J."/>
            <person name="Rivas-Marin E."/>
            <person name="Kohn T."/>
            <person name="Peeters S.H."/>
            <person name="Heuer A."/>
            <person name="Rast P."/>
            <person name="Oberbeckmann S."/>
            <person name="Bunk B."/>
            <person name="Jeske O."/>
            <person name="Meyerdierks A."/>
            <person name="Storesund J.E."/>
            <person name="Kallscheuer N."/>
            <person name="Luecker S."/>
            <person name="Lage O.M."/>
            <person name="Pohl T."/>
            <person name="Merkel B.J."/>
            <person name="Hornburger P."/>
            <person name="Mueller R.-W."/>
            <person name="Bruemmer F."/>
            <person name="Labrenz M."/>
            <person name="Spormann A.M."/>
            <person name="Op den Camp H."/>
            <person name="Overmann J."/>
            <person name="Amann R."/>
            <person name="Jetten M.S.M."/>
            <person name="Mascher T."/>
            <person name="Medema M.H."/>
            <person name="Devos D.P."/>
            <person name="Kaster A.-K."/>
            <person name="Ovreas L."/>
            <person name="Rohde M."/>
            <person name="Galperin M.Y."/>
            <person name="Jogler C."/>
        </authorList>
    </citation>
    <scope>NUCLEOTIDE SEQUENCE [LARGE SCALE GENOMIC DNA]</scope>
    <source>
        <strain evidence="2 3">Pla163</strain>
    </source>
</reference>
<feature type="region of interest" description="Disordered" evidence="1">
    <location>
        <begin position="191"/>
        <end position="218"/>
    </location>
</feature>
<dbReference type="Proteomes" id="UP000319342">
    <property type="component" value="Chromosome"/>
</dbReference>
<feature type="compositionally biased region" description="Acidic residues" evidence="1">
    <location>
        <begin position="460"/>
        <end position="469"/>
    </location>
</feature>
<dbReference type="EMBL" id="CP036290">
    <property type="protein sequence ID" value="QDU84730.1"/>
    <property type="molecule type" value="Genomic_DNA"/>
</dbReference>
<sequence>MSVSRDGRDGWSATRQWILGVLLSALAGLFASADLGGDDGSTPVSPGAEAASHEELGRLRAENARLRLRLMTERARAGALLAELERQGQDRLERELAWRDFQGQLSRLRLADDPAADLARALGLETVDERREKEARRAEVARSIASARAKADQVRQALNARLVVEGYDGFEIFDAGVLAADRERLVGTAVVADAGEDTGDERADGTDGDAASQDGSSEVPIDAAPIESASPRTFGTGPVVVRLLDHRGVLSGSLRAEWMHLEASRSGHSVTIVLTGGVHQVGREAIPFTNGVYRIPLRHVDPKPFLEDCGPLFDPALIERRIDDGRWSRPALMLTLNRLLSESDRGRTHRLTWLGGVVGDELRDVEISIGSDDGSEERRLIADGMRIEMHGDHVRLVLRDGLVVAGDGNRTPFAAGTRSIVLVGSVCDRYRAAHLPIFESEETAEEAPTEPPDRPREEGPVEDPGAEGL</sequence>
<evidence type="ECO:0000313" key="3">
    <source>
        <dbReference type="Proteomes" id="UP000319342"/>
    </source>
</evidence>
<evidence type="ECO:0000256" key="1">
    <source>
        <dbReference type="SAM" id="MobiDB-lite"/>
    </source>
</evidence>
<name>A0A518CZS6_9BACT</name>
<feature type="compositionally biased region" description="Acidic residues" evidence="1">
    <location>
        <begin position="439"/>
        <end position="448"/>
    </location>
</feature>
<gene>
    <name evidence="2" type="ORF">Pla163_18440</name>
</gene>
<organism evidence="2 3">
    <name type="scientific">Rohdeia mirabilis</name>
    <dbReference type="NCBI Taxonomy" id="2528008"/>
    <lineage>
        <taxon>Bacteria</taxon>
        <taxon>Pseudomonadati</taxon>
        <taxon>Planctomycetota</taxon>
        <taxon>Planctomycetia</taxon>
        <taxon>Planctomycetia incertae sedis</taxon>
        <taxon>Rohdeia</taxon>
    </lineage>
</organism>
<accession>A0A518CZS6</accession>
<proteinExistence type="predicted"/>
<protein>
    <submittedName>
        <fullName evidence="2">Uncharacterized protein</fullName>
    </submittedName>
</protein>
<dbReference type="RefSeq" id="WP_419186481.1">
    <property type="nucleotide sequence ID" value="NZ_CP036290.1"/>
</dbReference>
<keyword evidence="3" id="KW-1185">Reference proteome</keyword>
<feature type="region of interest" description="Disordered" evidence="1">
    <location>
        <begin position="438"/>
        <end position="469"/>
    </location>
</feature>